<feature type="compositionally biased region" description="Low complexity" evidence="3">
    <location>
        <begin position="204"/>
        <end position="216"/>
    </location>
</feature>
<keyword evidence="2" id="KW-0539">Nucleus</keyword>
<feature type="region of interest" description="Disordered" evidence="3">
    <location>
        <begin position="22"/>
        <end position="96"/>
    </location>
</feature>
<organism evidence="4 5">
    <name type="scientific">Manihot esculenta</name>
    <name type="common">Cassava</name>
    <name type="synonym">Jatropha manihot</name>
    <dbReference type="NCBI Taxonomy" id="3983"/>
    <lineage>
        <taxon>Eukaryota</taxon>
        <taxon>Viridiplantae</taxon>
        <taxon>Streptophyta</taxon>
        <taxon>Embryophyta</taxon>
        <taxon>Tracheophyta</taxon>
        <taxon>Spermatophyta</taxon>
        <taxon>Magnoliopsida</taxon>
        <taxon>eudicotyledons</taxon>
        <taxon>Gunneridae</taxon>
        <taxon>Pentapetalae</taxon>
        <taxon>rosids</taxon>
        <taxon>fabids</taxon>
        <taxon>Malpighiales</taxon>
        <taxon>Euphorbiaceae</taxon>
        <taxon>Crotonoideae</taxon>
        <taxon>Manihoteae</taxon>
        <taxon>Manihot</taxon>
    </lineage>
</organism>
<dbReference type="PANTHER" id="PTHR33172:SF91">
    <property type="entry name" value="PROTEIN OXIDATIVE STRESS 3 LIKE 5"/>
    <property type="match status" value="1"/>
</dbReference>
<comment type="caution">
    <text evidence="4">The sequence shown here is derived from an EMBL/GenBank/DDBJ whole genome shotgun (WGS) entry which is preliminary data.</text>
</comment>
<name>A0A2C9W3C2_MANES</name>
<proteinExistence type="predicted"/>
<accession>A0A2C9W3C2</accession>
<evidence type="ECO:0000256" key="2">
    <source>
        <dbReference type="ARBA" id="ARBA00023242"/>
    </source>
</evidence>
<dbReference type="OrthoDB" id="696276at2759"/>
<reference evidence="5" key="1">
    <citation type="journal article" date="2016" name="Nat. Biotechnol.">
        <title>Sequencing wild and cultivated cassava and related species reveals extensive interspecific hybridization and genetic diversity.</title>
        <authorList>
            <person name="Bredeson J.V."/>
            <person name="Lyons J.B."/>
            <person name="Prochnik S.E."/>
            <person name="Wu G.A."/>
            <person name="Ha C.M."/>
            <person name="Edsinger-Gonzales E."/>
            <person name="Grimwood J."/>
            <person name="Schmutz J."/>
            <person name="Rabbi I.Y."/>
            <person name="Egesi C."/>
            <person name="Nauluvula P."/>
            <person name="Lebot V."/>
            <person name="Ndunguru J."/>
            <person name="Mkamilo G."/>
            <person name="Bart R.S."/>
            <person name="Setter T.L."/>
            <person name="Gleadow R.M."/>
            <person name="Kulakow P."/>
            <person name="Ferguson M.E."/>
            <person name="Rounsley S."/>
            <person name="Rokhsar D.S."/>
        </authorList>
    </citation>
    <scope>NUCLEOTIDE SEQUENCE [LARGE SCALE GENOMIC DNA]</scope>
    <source>
        <strain evidence="5">cv. AM560-2</strain>
    </source>
</reference>
<comment type="subcellular location">
    <subcellularLocation>
        <location evidence="1">Nucleus</location>
    </subcellularLocation>
</comment>
<feature type="region of interest" description="Disordered" evidence="3">
    <location>
        <begin position="185"/>
        <end position="225"/>
    </location>
</feature>
<gene>
    <name evidence="4" type="ORF">MANES_03G004500v8</name>
</gene>
<dbReference type="EMBL" id="CM004389">
    <property type="protein sequence ID" value="OAY53542.1"/>
    <property type="molecule type" value="Genomic_DNA"/>
</dbReference>
<feature type="compositionally biased region" description="Acidic residues" evidence="3">
    <location>
        <begin position="185"/>
        <end position="201"/>
    </location>
</feature>
<dbReference type="PANTHER" id="PTHR33172">
    <property type="entry name" value="OS08G0516900 PROTEIN"/>
    <property type="match status" value="1"/>
</dbReference>
<evidence type="ECO:0000313" key="4">
    <source>
        <dbReference type="EMBL" id="OAY53542.1"/>
    </source>
</evidence>
<dbReference type="Gramene" id="Manes.03G004500.1.v8.1">
    <property type="protein sequence ID" value="Manes.03G004500.1.v8.1.CDS"/>
    <property type="gene ID" value="Manes.03G004500.v8.1"/>
</dbReference>
<keyword evidence="5" id="KW-1185">Reference proteome</keyword>
<dbReference type="STRING" id="3983.A0A2C9W3C2"/>
<protein>
    <submittedName>
        <fullName evidence="4">Uncharacterized protein</fullName>
    </submittedName>
</protein>
<dbReference type="GO" id="GO:0006950">
    <property type="term" value="P:response to stress"/>
    <property type="evidence" value="ECO:0007669"/>
    <property type="project" value="UniProtKB-ARBA"/>
</dbReference>
<feature type="compositionally biased region" description="Acidic residues" evidence="3">
    <location>
        <begin position="77"/>
        <end position="93"/>
    </location>
</feature>
<evidence type="ECO:0000313" key="5">
    <source>
        <dbReference type="Proteomes" id="UP000091857"/>
    </source>
</evidence>
<dbReference type="OMA" id="FKSQSCF"/>
<dbReference type="InterPro" id="IPR051992">
    <property type="entry name" value="OxStress_Response_Reg"/>
</dbReference>
<evidence type="ECO:0000256" key="3">
    <source>
        <dbReference type="SAM" id="MobiDB-lite"/>
    </source>
</evidence>
<dbReference type="AlphaFoldDB" id="A0A2C9W3C2"/>
<sequence>MEVLVGPTFSIEVSSPTAFVVPSSQDNLHGSAAPSPCIFLKQDDDDGGSEGLISSRIPPEKPLDYSSDSSSSIGVPDDSEEEKDEEEEGEEVDSSVSLKGAFACLDSLEDSLPIKRGLSNHFSGKSKSFGNLSDMSCVNRVKDLEKPVNPFNKRRRLIMANKWSRKSSFYNWPNPKSMPLLALNEEDENDATALTEEEEEEHQQASPSSSSSFSEQEGQKDHIIPLKLSKLQERKFKASFKSQSCFSLTDLQEQHYQ</sequence>
<dbReference type="Proteomes" id="UP000091857">
    <property type="component" value="Chromosome 3"/>
</dbReference>
<evidence type="ECO:0000256" key="1">
    <source>
        <dbReference type="ARBA" id="ARBA00004123"/>
    </source>
</evidence>
<feature type="compositionally biased region" description="Low complexity" evidence="3">
    <location>
        <begin position="64"/>
        <end position="76"/>
    </location>
</feature>
<dbReference type="GO" id="GO:0005634">
    <property type="term" value="C:nucleus"/>
    <property type="evidence" value="ECO:0007669"/>
    <property type="project" value="UniProtKB-SubCell"/>
</dbReference>